<dbReference type="AlphaFoldDB" id="A0AAE0AQ01"/>
<protein>
    <submittedName>
        <fullName evidence="2">Uncharacterized protein</fullName>
    </submittedName>
</protein>
<feature type="compositionally biased region" description="Pro residues" evidence="1">
    <location>
        <begin position="1"/>
        <end position="10"/>
    </location>
</feature>
<keyword evidence="3" id="KW-1185">Reference proteome</keyword>
<evidence type="ECO:0000313" key="2">
    <source>
        <dbReference type="EMBL" id="KAK3222091.1"/>
    </source>
</evidence>
<organism evidence="2 3">
    <name type="scientific">Dipteronia sinensis</name>
    <dbReference type="NCBI Taxonomy" id="43782"/>
    <lineage>
        <taxon>Eukaryota</taxon>
        <taxon>Viridiplantae</taxon>
        <taxon>Streptophyta</taxon>
        <taxon>Embryophyta</taxon>
        <taxon>Tracheophyta</taxon>
        <taxon>Spermatophyta</taxon>
        <taxon>Magnoliopsida</taxon>
        <taxon>eudicotyledons</taxon>
        <taxon>Gunneridae</taxon>
        <taxon>Pentapetalae</taxon>
        <taxon>rosids</taxon>
        <taxon>malvids</taxon>
        <taxon>Sapindales</taxon>
        <taxon>Sapindaceae</taxon>
        <taxon>Hippocastanoideae</taxon>
        <taxon>Acereae</taxon>
        <taxon>Dipteronia</taxon>
    </lineage>
</organism>
<feature type="compositionally biased region" description="Polar residues" evidence="1">
    <location>
        <begin position="42"/>
        <end position="53"/>
    </location>
</feature>
<evidence type="ECO:0000313" key="3">
    <source>
        <dbReference type="Proteomes" id="UP001281410"/>
    </source>
</evidence>
<feature type="region of interest" description="Disordered" evidence="1">
    <location>
        <begin position="42"/>
        <end position="70"/>
    </location>
</feature>
<comment type="caution">
    <text evidence="2">The sequence shown here is derived from an EMBL/GenBank/DDBJ whole genome shotgun (WGS) entry which is preliminary data.</text>
</comment>
<gene>
    <name evidence="2" type="ORF">Dsin_009116</name>
</gene>
<name>A0AAE0AQ01_9ROSI</name>
<reference evidence="2" key="1">
    <citation type="journal article" date="2023" name="Plant J.">
        <title>Genome sequences and population genomics provide insights into the demographic history, inbreeding, and mutation load of two 'living fossil' tree species of Dipteronia.</title>
        <authorList>
            <person name="Feng Y."/>
            <person name="Comes H.P."/>
            <person name="Chen J."/>
            <person name="Zhu S."/>
            <person name="Lu R."/>
            <person name="Zhang X."/>
            <person name="Li P."/>
            <person name="Qiu J."/>
            <person name="Olsen K.M."/>
            <person name="Qiu Y."/>
        </authorList>
    </citation>
    <scope>NUCLEOTIDE SEQUENCE</scope>
    <source>
        <strain evidence="2">NBL</strain>
    </source>
</reference>
<feature type="region of interest" description="Disordered" evidence="1">
    <location>
        <begin position="1"/>
        <end position="24"/>
    </location>
</feature>
<feature type="region of interest" description="Disordered" evidence="1">
    <location>
        <begin position="125"/>
        <end position="166"/>
    </location>
</feature>
<evidence type="ECO:0000256" key="1">
    <source>
        <dbReference type="SAM" id="MobiDB-lite"/>
    </source>
</evidence>
<accession>A0AAE0AQ01</accession>
<dbReference type="Proteomes" id="UP001281410">
    <property type="component" value="Unassembled WGS sequence"/>
</dbReference>
<dbReference type="EMBL" id="JANJYJ010000003">
    <property type="protein sequence ID" value="KAK3222091.1"/>
    <property type="molecule type" value="Genomic_DNA"/>
</dbReference>
<feature type="compositionally biased region" description="Polar residues" evidence="1">
    <location>
        <begin position="131"/>
        <end position="140"/>
    </location>
</feature>
<sequence>MGFPSSPPHSPTHSPTHSPDDSRYFKSMGELFRKYPLLDTASKSKSHSFNASVSRKDKGPASSSDRYKPALYPSLQKTTYSTIGSDSITVSSTISHLLIESPFDLSSTTKGLDLTQVFMASHAEPSHKTYESPNEGSTGPTPIVEEPPEAFPTQPIQVPKSKPTNGTWFQLDDSSPDSWRKKISEMSAWLDLQMEKSEQNLEAILREFVSQFTGFLRDWYQALGEYRQLQFARSLSTSHAIGILFREFLGDPDQYYK</sequence>
<proteinExistence type="predicted"/>